<protein>
    <recommendedName>
        <fullName evidence="4">Nitroreductase domain-containing protein</fullName>
    </recommendedName>
</protein>
<comment type="similarity">
    <text evidence="1">Belongs to the nitroreductase family.</text>
</comment>
<organism evidence="5 6">
    <name type="scientific">Cystobacter ferrugineus</name>
    <dbReference type="NCBI Taxonomy" id="83449"/>
    <lineage>
        <taxon>Bacteria</taxon>
        <taxon>Pseudomonadati</taxon>
        <taxon>Myxococcota</taxon>
        <taxon>Myxococcia</taxon>
        <taxon>Myxococcales</taxon>
        <taxon>Cystobacterineae</taxon>
        <taxon>Archangiaceae</taxon>
        <taxon>Cystobacter</taxon>
    </lineage>
</organism>
<evidence type="ECO:0000256" key="3">
    <source>
        <dbReference type="SAM" id="Phobius"/>
    </source>
</evidence>
<evidence type="ECO:0000313" key="5">
    <source>
        <dbReference type="EMBL" id="OJH35633.1"/>
    </source>
</evidence>
<keyword evidence="3" id="KW-0812">Transmembrane</keyword>
<dbReference type="OrthoDB" id="9809288at2"/>
<feature type="transmembrane region" description="Helical" evidence="3">
    <location>
        <begin position="133"/>
        <end position="155"/>
    </location>
</feature>
<feature type="domain" description="Nitroreductase" evidence="4">
    <location>
        <begin position="16"/>
        <end position="217"/>
    </location>
</feature>
<dbReference type="Proteomes" id="UP000182229">
    <property type="component" value="Unassembled WGS sequence"/>
</dbReference>
<evidence type="ECO:0000259" key="4">
    <source>
        <dbReference type="Pfam" id="PF00881"/>
    </source>
</evidence>
<dbReference type="EMBL" id="MPIN01000013">
    <property type="protein sequence ID" value="OJH35633.1"/>
    <property type="molecule type" value="Genomic_DNA"/>
</dbReference>
<evidence type="ECO:0000256" key="1">
    <source>
        <dbReference type="ARBA" id="ARBA00007118"/>
    </source>
</evidence>
<keyword evidence="6" id="KW-1185">Reference proteome</keyword>
<dbReference type="RefSeq" id="WP_071903207.1">
    <property type="nucleotide sequence ID" value="NZ_MPIN01000013.1"/>
</dbReference>
<dbReference type="SUPFAM" id="SSF55469">
    <property type="entry name" value="FMN-dependent nitroreductase-like"/>
    <property type="match status" value="1"/>
</dbReference>
<keyword evidence="2" id="KW-0560">Oxidoreductase</keyword>
<proteinExistence type="inferred from homology"/>
<evidence type="ECO:0000256" key="2">
    <source>
        <dbReference type="ARBA" id="ARBA00023002"/>
    </source>
</evidence>
<reference evidence="6" key="1">
    <citation type="submission" date="2016-11" db="EMBL/GenBank/DDBJ databases">
        <authorList>
            <person name="Shukria A."/>
            <person name="Stevens D.C."/>
        </authorList>
    </citation>
    <scope>NUCLEOTIDE SEQUENCE [LARGE SCALE GENOMIC DNA]</scope>
    <source>
        <strain evidence="6">Cbfe23</strain>
    </source>
</reference>
<dbReference type="PANTHER" id="PTHR43673:SF10">
    <property type="entry name" value="NADH DEHYDROGENASE_NAD(P)H NITROREDUCTASE XCC3605-RELATED"/>
    <property type="match status" value="1"/>
</dbReference>
<accession>A0A1L9B0E0</accession>
<reference evidence="5 6" key="2">
    <citation type="submission" date="2016-12" db="EMBL/GenBank/DDBJ databases">
        <title>Draft Genome Sequence of Cystobacter ferrugineus Strain Cbfe23.</title>
        <authorList>
            <person name="Akbar S."/>
            <person name="Dowd S.E."/>
            <person name="Stevens D.C."/>
        </authorList>
    </citation>
    <scope>NUCLEOTIDE SEQUENCE [LARGE SCALE GENOMIC DNA]</scope>
    <source>
        <strain evidence="5 6">Cbfe23</strain>
    </source>
</reference>
<gene>
    <name evidence="5" type="ORF">BON30_36815</name>
</gene>
<dbReference type="Gene3D" id="3.40.109.10">
    <property type="entry name" value="NADH Oxidase"/>
    <property type="match status" value="1"/>
</dbReference>
<dbReference type="AlphaFoldDB" id="A0A1L9B0E0"/>
<dbReference type="PANTHER" id="PTHR43673">
    <property type="entry name" value="NAD(P)H NITROREDUCTASE YDGI-RELATED"/>
    <property type="match status" value="1"/>
</dbReference>
<keyword evidence="3" id="KW-1133">Transmembrane helix</keyword>
<keyword evidence="3" id="KW-0472">Membrane</keyword>
<evidence type="ECO:0000313" key="6">
    <source>
        <dbReference type="Proteomes" id="UP000182229"/>
    </source>
</evidence>
<dbReference type="GO" id="GO:0016491">
    <property type="term" value="F:oxidoreductase activity"/>
    <property type="evidence" value="ECO:0007669"/>
    <property type="project" value="UniProtKB-KW"/>
</dbReference>
<dbReference type="STRING" id="83449.BON30_36815"/>
<name>A0A1L9B0E0_9BACT</name>
<dbReference type="Pfam" id="PF00881">
    <property type="entry name" value="Nitroreductase"/>
    <property type="match status" value="1"/>
</dbReference>
<comment type="caution">
    <text evidence="5">The sequence shown here is derived from an EMBL/GenBank/DDBJ whole genome shotgun (WGS) entry which is preliminary data.</text>
</comment>
<sequence>MTDDDVWQAFKAVNERRRAVRDFDGRPIPLATLEEVVAEALKAPSSGNLQPYRLHVVHEPELKRAVAESCNGQRAAMTASALVVVVSSRAIALSTLGQLEVAMGPDSSLSERSVAYHARTYLMLRRFFRFAPAHLFGALRIAVSFLMPVLSLLPFGPSGVRHWLARNSLFAAQTLMLAAAARGLDTCPMEGFDAMKVSRLLGLPCGSVVPVVIAVGHRSADARVEPRLRRSLAEAVVVH</sequence>
<dbReference type="InterPro" id="IPR000415">
    <property type="entry name" value="Nitroreductase-like"/>
</dbReference>
<dbReference type="InterPro" id="IPR029479">
    <property type="entry name" value="Nitroreductase"/>
</dbReference>